<feature type="transmembrane region" description="Helical" evidence="1">
    <location>
        <begin position="98"/>
        <end position="119"/>
    </location>
</feature>
<evidence type="ECO:0000256" key="1">
    <source>
        <dbReference type="SAM" id="Phobius"/>
    </source>
</evidence>
<dbReference type="InterPro" id="IPR021296">
    <property type="entry name" value="DUF2868"/>
</dbReference>
<evidence type="ECO:0000313" key="3">
    <source>
        <dbReference type="Proteomes" id="UP000254651"/>
    </source>
</evidence>
<dbReference type="RefSeq" id="WP_066079306.1">
    <property type="nucleotide sequence ID" value="NZ_CP181246.1"/>
</dbReference>
<protein>
    <submittedName>
        <fullName evidence="2">Putative inner membrane protein</fullName>
    </submittedName>
</protein>
<feature type="transmembrane region" description="Helical" evidence="1">
    <location>
        <begin position="201"/>
        <end position="222"/>
    </location>
</feature>
<dbReference type="Pfam" id="PF11067">
    <property type="entry name" value="DUF2868"/>
    <property type="match status" value="1"/>
</dbReference>
<keyword evidence="1" id="KW-1133">Transmembrane helix</keyword>
<organism evidence="2 3">
    <name type="scientific">Bergeriella denitrificans</name>
    <name type="common">Neisseria denitrificans</name>
    <dbReference type="NCBI Taxonomy" id="494"/>
    <lineage>
        <taxon>Bacteria</taxon>
        <taxon>Pseudomonadati</taxon>
        <taxon>Pseudomonadota</taxon>
        <taxon>Betaproteobacteria</taxon>
        <taxon>Neisseriales</taxon>
        <taxon>Neisseriaceae</taxon>
        <taxon>Bergeriella</taxon>
    </lineage>
</organism>
<evidence type="ECO:0000313" key="2">
    <source>
        <dbReference type="EMBL" id="STZ76544.1"/>
    </source>
</evidence>
<sequence length="448" mass="49973">MLNQQRKLAELVRILEEDGHVFPADPEQVTEAMRAVEGGFEQKIIRRAEMVDRNRMLAGSLAQVRAASFWLWVVVASMMFAGGFSGTYLLMDSQGLNFFLILSGVLGMNTLMLLIWLLSVGLRLKPGRMAFSPALWLRGRDPVNQALLRLYADEWRKPAARWLLGATSHSLWLATLSGMLVSVLLLLLVRQYTFGWESTLLSNAASVQAVAWLSWLPAKLGFAVPDAAAVLQGRLNNHIADAAAWSGLLVGSMLVYGIFPRLLAWLVCKILLRAGQSRLPLEKPYYQNIIRRWQVRVVDADTQQERVEAVAPKIHISDAPKWAVTLDAPWADADWFRHALGQDWADGGVLADRDDAAAWLERMQTQPMQLLIGVRAAQVPDRGILRQLVRLAEAAQGGAVVQLLAESDADSLTERLAQWQAALAERGIAWLNPPQWQQAERQRQQQAV</sequence>
<gene>
    <name evidence="2" type="ORF">NCTC10295_01318</name>
</gene>
<feature type="transmembrane region" description="Helical" evidence="1">
    <location>
        <begin position="69"/>
        <end position="91"/>
    </location>
</feature>
<keyword evidence="1" id="KW-0812">Transmembrane</keyword>
<feature type="transmembrane region" description="Helical" evidence="1">
    <location>
        <begin position="242"/>
        <end position="268"/>
    </location>
</feature>
<dbReference type="AlphaFoldDB" id="A0A378UGN9"/>
<keyword evidence="3" id="KW-1185">Reference proteome</keyword>
<feature type="transmembrane region" description="Helical" evidence="1">
    <location>
        <begin position="171"/>
        <end position="189"/>
    </location>
</feature>
<dbReference type="EMBL" id="UGQS01000002">
    <property type="protein sequence ID" value="STZ76544.1"/>
    <property type="molecule type" value="Genomic_DNA"/>
</dbReference>
<proteinExistence type="predicted"/>
<dbReference type="Proteomes" id="UP000254651">
    <property type="component" value="Unassembled WGS sequence"/>
</dbReference>
<keyword evidence="1" id="KW-0472">Membrane</keyword>
<reference evidence="2 3" key="1">
    <citation type="submission" date="2018-06" db="EMBL/GenBank/DDBJ databases">
        <authorList>
            <consortium name="Pathogen Informatics"/>
            <person name="Doyle S."/>
        </authorList>
    </citation>
    <scope>NUCLEOTIDE SEQUENCE [LARGE SCALE GENOMIC DNA]</scope>
    <source>
        <strain evidence="2 3">NCTC10295</strain>
    </source>
</reference>
<accession>A0A378UGN9</accession>
<name>A0A378UGN9_BERDE</name>